<dbReference type="SUPFAM" id="SSF53756">
    <property type="entry name" value="UDP-Glycosyltransferase/glycogen phosphorylase"/>
    <property type="match status" value="1"/>
</dbReference>
<dbReference type="AlphaFoldDB" id="A0A151ZF57"/>
<dbReference type="Pfam" id="PF13439">
    <property type="entry name" value="Glyco_transf_4"/>
    <property type="match status" value="1"/>
</dbReference>
<dbReference type="EMBL" id="LODT01000029">
    <property type="protein sequence ID" value="KYQ92565.1"/>
    <property type="molecule type" value="Genomic_DNA"/>
</dbReference>
<feature type="domain" description="Sulfotransferase" evidence="2">
    <location>
        <begin position="860"/>
        <end position="1132"/>
    </location>
</feature>
<keyword evidence="5" id="KW-1185">Reference proteome</keyword>
<dbReference type="Gene3D" id="3.40.50.300">
    <property type="entry name" value="P-loop containing nucleotide triphosphate hydrolases"/>
    <property type="match status" value="1"/>
</dbReference>
<protein>
    <submittedName>
        <fullName evidence="4">Putative glycosyltransferase</fullName>
    </submittedName>
</protein>
<dbReference type="Pfam" id="PF00685">
    <property type="entry name" value="Sulfotransfer_1"/>
    <property type="match status" value="1"/>
</dbReference>
<feature type="domain" description="Glycosyltransferase subfamily 4-like N-terminal" evidence="3">
    <location>
        <begin position="105"/>
        <end position="285"/>
    </location>
</feature>
<evidence type="ECO:0000259" key="2">
    <source>
        <dbReference type="Pfam" id="PF00685"/>
    </source>
</evidence>
<evidence type="ECO:0000259" key="3">
    <source>
        <dbReference type="Pfam" id="PF13439"/>
    </source>
</evidence>
<keyword evidence="1" id="KW-0472">Membrane</keyword>
<dbReference type="Gene3D" id="3.40.50.2000">
    <property type="entry name" value="Glycogen Phosphorylase B"/>
    <property type="match status" value="2"/>
</dbReference>
<dbReference type="SUPFAM" id="SSF52540">
    <property type="entry name" value="P-loop containing nucleoside triphosphate hydrolases"/>
    <property type="match status" value="1"/>
</dbReference>
<dbReference type="STRING" id="361077.A0A151ZF57"/>
<evidence type="ECO:0000256" key="1">
    <source>
        <dbReference type="SAM" id="Phobius"/>
    </source>
</evidence>
<organism evidence="4 5">
    <name type="scientific">Tieghemostelium lacteum</name>
    <name type="common">Slime mold</name>
    <name type="synonym">Dictyostelium lacteum</name>
    <dbReference type="NCBI Taxonomy" id="361077"/>
    <lineage>
        <taxon>Eukaryota</taxon>
        <taxon>Amoebozoa</taxon>
        <taxon>Evosea</taxon>
        <taxon>Eumycetozoa</taxon>
        <taxon>Dictyostelia</taxon>
        <taxon>Dictyosteliales</taxon>
        <taxon>Raperosteliaceae</taxon>
        <taxon>Tieghemostelium</taxon>
    </lineage>
</organism>
<dbReference type="InterPro" id="IPR027417">
    <property type="entry name" value="P-loop_NTPase"/>
</dbReference>
<reference evidence="4 5" key="1">
    <citation type="submission" date="2015-12" db="EMBL/GenBank/DDBJ databases">
        <title>Dictyostelia acquired genes for synthesis and detection of signals that induce cell-type specialization by lateral gene transfer from prokaryotes.</title>
        <authorList>
            <person name="Gloeckner G."/>
            <person name="Schaap P."/>
        </authorList>
    </citation>
    <scope>NUCLEOTIDE SEQUENCE [LARGE SCALE GENOMIC DNA]</scope>
    <source>
        <strain evidence="4 5">TK</strain>
    </source>
</reference>
<feature type="transmembrane region" description="Helical" evidence="1">
    <location>
        <begin position="12"/>
        <end position="30"/>
    </location>
</feature>
<evidence type="ECO:0000313" key="4">
    <source>
        <dbReference type="EMBL" id="KYQ92565.1"/>
    </source>
</evidence>
<dbReference type="PANTHER" id="PTHR12526:SF630">
    <property type="entry name" value="GLYCOSYLTRANSFERASE"/>
    <property type="match status" value="1"/>
</dbReference>
<dbReference type="InterPro" id="IPR028098">
    <property type="entry name" value="Glyco_trans_4-like_N"/>
</dbReference>
<dbReference type="OrthoDB" id="17040at2759"/>
<dbReference type="CDD" id="cd03801">
    <property type="entry name" value="GT4_PimA-like"/>
    <property type="match status" value="1"/>
</dbReference>
<dbReference type="GO" id="GO:0008146">
    <property type="term" value="F:sulfotransferase activity"/>
    <property type="evidence" value="ECO:0007669"/>
    <property type="project" value="InterPro"/>
</dbReference>
<dbReference type="OMA" id="FWHYVRL"/>
<dbReference type="InterPro" id="IPR000863">
    <property type="entry name" value="Sulfotransferase_dom"/>
</dbReference>
<proteinExistence type="predicted"/>
<evidence type="ECO:0000313" key="5">
    <source>
        <dbReference type="Proteomes" id="UP000076078"/>
    </source>
</evidence>
<name>A0A151ZF57_TIELA</name>
<dbReference type="FunCoup" id="A0A151ZF57">
    <property type="interactions" value="458"/>
</dbReference>
<keyword evidence="1" id="KW-1133">Transmembrane helix</keyword>
<accession>A0A151ZF57</accession>
<dbReference type="Proteomes" id="UP000076078">
    <property type="component" value="Unassembled WGS sequence"/>
</dbReference>
<dbReference type="Pfam" id="PF13692">
    <property type="entry name" value="Glyco_trans_1_4"/>
    <property type="match status" value="1"/>
</dbReference>
<comment type="caution">
    <text evidence="4">The sequence shown here is derived from an EMBL/GenBank/DDBJ whole genome shotgun (WGS) entry which is preliminary data.</text>
</comment>
<keyword evidence="1" id="KW-0812">Transmembrane</keyword>
<gene>
    <name evidence="4" type="ORF">DLAC_06554</name>
</gene>
<dbReference type="PANTHER" id="PTHR12526">
    <property type="entry name" value="GLYCOSYLTRANSFERASE"/>
    <property type="match status" value="1"/>
</dbReference>
<keyword evidence="4" id="KW-0808">Transferase</keyword>
<sequence length="1151" mass="132526">MKSIKINKKNTKYIISLIFLFTLIIIYINTNKIKKLNEDLYRQNNNIVTGYGKEDEIFPFLNQYSPRINSNYESVQQWALDPTGAYPKRRVCIVTTEIEGPVLGGGIGTAYTALSQKLLEDGHNVTVILVNQVKKLTPEHWVQLYRSRGIALEILDFQLNLLQMEQQNTADKATLGVIGCTGACIRSYKVYQYLQKRSEHFDIIHFHDNGGMGYFSVLSRHQGLYFKRTLFVIGGHGPHLWERTANSANLDDGKHFEVDYLERKSVELADWLISPSNYMLNWMLSSGWVLPKHSYVHQNLLPGQNQILFLETDLESMKHNFHELVFFGRLESRKGLDIFMNAVEVLAPTFRSHHVSVTFLGANTKLIELNLMADQYIQQRCTFLQVNCSILIGKSHTEAIDYLNTNKDDKLIVVASPIDNSPNTVLECLTHQIPLIATNVGGIPELIHPDDRNRVMFYPKHSSLVKKIQTLLQDGIYPARFSIDEWSRQNIWSNWHSIVDLGNARGVTDKQKSVPRVVKFGIVITFQRNFQQLQEAIESIRLIYGDNENLEEYQYEIIIVQSTFNKELTTEQSQYITEFKRLTITDLLIEPIFQIWNSAELLKFQNTYDYLIIFDYQNQFLIDNPLDIIYNVIKETGADLISSSLQVQQKSSSNSMGLTTGGLPLTPTVTPSTSNSSSMVNSTLVYMGCNGIPGIMYNCYGSNNLIIKTDALVALSKKFPNELDYHFEIDQGGAWELYAEATNQGLLLETIPASLFISHKIEYEVPSTYKQELGVMRSFENILPASFGLTTLATRHFLTSKRIYMAEIISLSQANKELSDRYLKLQQQFERMKEPVREYNETGEEINTYQDQRKHIGLLFIRGHEKSGTSWLKKVINLHPRVFLAPNEFHFHFIQDGISKFTNSPWAASKEPYFSYTRNWYKSFVRHVMLSGVSPSLAPIIEWAGEKTPSPLAPIVSGSKYILIIRDGRDVVVSLFWHYVRLGGFEDWCGPDGKDTPLVDPRFVESYRTNSTWYTQNSQKLLEQEKCFRWIVKGWADRVREDQKTIQSLQTNPVIAQVYEVRYEELHRDPENTRTKMYEFLNLDPLEAEQLSIDDKTAPGGFDEHDPKGKFFRKGEIGDWVNYFTEDNKKWFKEEGGHVLIDLGYEINDSW</sequence>
<dbReference type="InParanoid" id="A0A151ZF57"/>